<dbReference type="GO" id="GO:0002758">
    <property type="term" value="P:innate immune response-activating signaling pathway"/>
    <property type="evidence" value="ECO:0007669"/>
    <property type="project" value="UniProtKB-ARBA"/>
</dbReference>
<dbReference type="OrthoDB" id="603156at2759"/>
<comment type="caution">
    <text evidence="12">The sequence shown here is derived from an EMBL/GenBank/DDBJ whole genome shotgun (WGS) entry which is preliminary data.</text>
</comment>
<evidence type="ECO:0000256" key="6">
    <source>
        <dbReference type="ARBA" id="ARBA00022840"/>
    </source>
</evidence>
<gene>
    <name evidence="12" type="ORF">PVAP13_9NG473300</name>
</gene>
<dbReference type="GO" id="GO:0009626">
    <property type="term" value="P:plant-type hypersensitive response"/>
    <property type="evidence" value="ECO:0007669"/>
    <property type="project" value="UniProtKB-ARBA"/>
</dbReference>
<dbReference type="GO" id="GO:0042742">
    <property type="term" value="P:defense response to bacterium"/>
    <property type="evidence" value="ECO:0007669"/>
    <property type="project" value="UniProtKB-ARBA"/>
</dbReference>
<dbReference type="PANTHER" id="PTHR36766:SF40">
    <property type="entry name" value="DISEASE RESISTANCE PROTEIN RGA3"/>
    <property type="match status" value="1"/>
</dbReference>
<dbReference type="Proteomes" id="UP000823388">
    <property type="component" value="Chromosome 9N"/>
</dbReference>
<dbReference type="PANTHER" id="PTHR36766">
    <property type="entry name" value="PLANT BROAD-SPECTRUM MILDEW RESISTANCE PROTEIN RPW8"/>
    <property type="match status" value="1"/>
</dbReference>
<dbReference type="InterPro" id="IPR058922">
    <property type="entry name" value="WHD_DRP"/>
</dbReference>
<keyword evidence="4" id="KW-0547">Nucleotide-binding</keyword>
<feature type="domain" description="Disease resistance protein winged helix" evidence="10">
    <location>
        <begin position="438"/>
        <end position="510"/>
    </location>
</feature>
<dbReference type="Pfam" id="PF23559">
    <property type="entry name" value="WHD_DRP"/>
    <property type="match status" value="1"/>
</dbReference>
<keyword evidence="3" id="KW-0677">Repeat</keyword>
<dbReference type="Gene3D" id="3.80.10.10">
    <property type="entry name" value="Ribonuclease Inhibitor"/>
    <property type="match status" value="4"/>
</dbReference>
<dbReference type="Gene3D" id="1.10.10.10">
    <property type="entry name" value="Winged helix-like DNA-binding domain superfamily/Winged helix DNA-binding domain"/>
    <property type="match status" value="1"/>
</dbReference>
<keyword evidence="6" id="KW-0067">ATP-binding</keyword>
<evidence type="ECO:0000256" key="4">
    <source>
        <dbReference type="ARBA" id="ARBA00022741"/>
    </source>
</evidence>
<evidence type="ECO:0000256" key="5">
    <source>
        <dbReference type="ARBA" id="ARBA00022821"/>
    </source>
</evidence>
<dbReference type="GO" id="GO:0043531">
    <property type="term" value="F:ADP binding"/>
    <property type="evidence" value="ECO:0007669"/>
    <property type="project" value="InterPro"/>
</dbReference>
<comment type="similarity">
    <text evidence="1">Belongs to the disease resistance NB-LRR family.</text>
</comment>
<dbReference type="EMBL" id="CM029054">
    <property type="protein sequence ID" value="KAG2538905.1"/>
    <property type="molecule type" value="Genomic_DNA"/>
</dbReference>
<dbReference type="InterPro" id="IPR041118">
    <property type="entry name" value="Rx_N"/>
</dbReference>
<evidence type="ECO:0000256" key="2">
    <source>
        <dbReference type="ARBA" id="ARBA00022614"/>
    </source>
</evidence>
<evidence type="ECO:0000256" key="7">
    <source>
        <dbReference type="SAM" id="Coils"/>
    </source>
</evidence>
<evidence type="ECO:0000313" key="13">
    <source>
        <dbReference type="Proteomes" id="UP000823388"/>
    </source>
</evidence>
<dbReference type="PRINTS" id="PR00364">
    <property type="entry name" value="DISEASERSIST"/>
</dbReference>
<keyword evidence="2" id="KW-0433">Leucine-rich repeat</keyword>
<dbReference type="SUPFAM" id="SSF52540">
    <property type="entry name" value="P-loop containing nucleoside triphosphate hydrolases"/>
    <property type="match status" value="1"/>
</dbReference>
<feature type="domain" description="Disease resistance N-terminal" evidence="9">
    <location>
        <begin position="27"/>
        <end position="86"/>
    </location>
</feature>
<dbReference type="InterPro" id="IPR036388">
    <property type="entry name" value="WH-like_DNA-bd_sf"/>
</dbReference>
<dbReference type="InterPro" id="IPR002182">
    <property type="entry name" value="NB-ARC"/>
</dbReference>
<dbReference type="Pfam" id="PF18052">
    <property type="entry name" value="Rx_N"/>
    <property type="match status" value="1"/>
</dbReference>
<dbReference type="Pfam" id="PF00931">
    <property type="entry name" value="NB-ARC"/>
    <property type="match status" value="1"/>
</dbReference>
<dbReference type="SUPFAM" id="SSF52058">
    <property type="entry name" value="L domain-like"/>
    <property type="match status" value="3"/>
</dbReference>
<evidence type="ECO:0000259" key="9">
    <source>
        <dbReference type="Pfam" id="PF18052"/>
    </source>
</evidence>
<evidence type="ECO:0000259" key="11">
    <source>
        <dbReference type="Pfam" id="PF25019"/>
    </source>
</evidence>
<evidence type="ECO:0000256" key="1">
    <source>
        <dbReference type="ARBA" id="ARBA00008894"/>
    </source>
</evidence>
<feature type="domain" description="NB-ARC" evidence="8">
    <location>
        <begin position="197"/>
        <end position="353"/>
    </location>
</feature>
<protein>
    <submittedName>
        <fullName evidence="12">Uncharacterized protein</fullName>
    </submittedName>
</protein>
<organism evidence="12 13">
    <name type="scientific">Panicum virgatum</name>
    <name type="common">Blackwell switchgrass</name>
    <dbReference type="NCBI Taxonomy" id="38727"/>
    <lineage>
        <taxon>Eukaryota</taxon>
        <taxon>Viridiplantae</taxon>
        <taxon>Streptophyta</taxon>
        <taxon>Embryophyta</taxon>
        <taxon>Tracheophyta</taxon>
        <taxon>Spermatophyta</taxon>
        <taxon>Magnoliopsida</taxon>
        <taxon>Liliopsida</taxon>
        <taxon>Poales</taxon>
        <taxon>Poaceae</taxon>
        <taxon>PACMAD clade</taxon>
        <taxon>Panicoideae</taxon>
        <taxon>Panicodae</taxon>
        <taxon>Paniceae</taxon>
        <taxon>Panicinae</taxon>
        <taxon>Panicum</taxon>
        <taxon>Panicum sect. Hiantes</taxon>
    </lineage>
</organism>
<evidence type="ECO:0000259" key="8">
    <source>
        <dbReference type="Pfam" id="PF00931"/>
    </source>
</evidence>
<dbReference type="InterPro" id="IPR032675">
    <property type="entry name" value="LRR_dom_sf"/>
</dbReference>
<keyword evidence="7" id="KW-0175">Coiled coil</keyword>
<sequence length="1529" mass="172454">METMAMVPAAKRNAISGELAAFEAVDLGDAVKELESEMARMELLLRDSQTGEISNEQLPSALQELKQLHCEGEDVLDELNHYRLQQLVERGDPSGRDELIMHNSIVSIADVLCVPSERRQGMAYTIKEIVRQSCEITVPVYQALKLDRLCSTAMLDQSQSEISSARLTGSYVEEVKVYGRVKEREQIIELITSEIPGGGLAVLPIVGNGGVGKTTLVQLIYNDARVENHFGLKLWICVSNKFDLVRLTNEMLDYVTEEEHTSVKDFNQLQKMLRTNTQGRRFLLVLDDVWDTEDKWELLLEPLKHNQAARSFIIVTTRSQSISRLVSTVGSFNLDPLEENDFWLLFKSNACGNEKYHMPRKLKAIGRQIANKLKGNPLAAKTVGALLRKTLSTEHWMNILDNEDWKSLERTDGIMPALRLSYSHLPCYLQQCFYWCALFPKDHRFHEIELVEMWISQGFVCNKQPSKRLDEIGSQYIADLVNFGFLQYERNRMCDSNPYFVMHDLMHDLACLVSANECVTLDGSGSKQILPGILHLSILCSPHSSDYELLLERIEKQLYKQRAVGKLRTLLLIGVCQCWFLRLFQTIFREAKRLRLVFLTGRFLCYGNRSCSDLDYSVSDILHPCHLRFLNLDIAQLNRPQRRSQPQDMSKFYSLQVLDGSYEVVCKNLCNIVNLRHLGRNQWAHASIPYVGKMTCLQELEKFKVQNTAGFDIGQLERLNELVLLRVSHLENIESETEALRARLADKIHLNTLSLSWHESGVISGLSSPASAQCVLEALEPHPNLKHLQITGYMGVMSPSWLAANLSVTSLQTIHLENCKEWLTPPPLGKMQLLKKLTLIRMHAFKEILIPSLDELVLIEMSKLESLFCPEEQQLPSCLRTLHLEKCRKLTTCLPLQKISDEEMDHCFRNLHRLTIRDCPHVMVSCHAATLHNTCYADIDGSSKPQEIYKNAIGPALVSDELRMQDEKILPLGIQKWMTDDKILTFGNQKWMLDDKILPFGHQKRRSAHMRECPNLIPLALSEVTIEDCPGFLSPHVTSDANANHEGDLTTVCFFLPYLKSLKIVRCGIVGRWISQMLSHAQSIFMVLLTDCPNVKLLQVVCPLEKEDDNNLTPLSECPAAAVTTPDDFVLQIPTQVCSSLGNLKISNCRDLVLGAGKGGFAAFKSLKVLEISGCPSLVASMFRENGNPFPLSLESLYMDHLPAEVRLGENMRSLKDLEIWNSPRLKSLQLHSSCTALQYLVIRNCDQLAVLGGLEFLKLDILEISVSPSWDRKLEDSGQTSFLLPPSLGNISVYGLTDKIQPCLPSFLPCLKRMWVHDSPNLTSLHLGSCTSLECLTVVNCGSLSSLEGLHHIKKLRELTVLDCPDLVPHLELMLQQPWCQDLCSQLYDLTIDDCSILTVPICKRLTSLNMLTVGSWFHCFGNRNNHIQRMVGLTVEQDRALQCLASLNMLQLENCPNLLHLPADIHSLPCLGIIYIINCPAISKLPEKGLPPSLTLLSAVGCSQGLNEQCIMAGKDKFKVSIDGEYV</sequence>
<accession>A0A8T0MPE7</accession>
<keyword evidence="5" id="KW-0611">Plant defense</keyword>
<feature type="coiled-coil region" evidence="7">
    <location>
        <begin position="24"/>
        <end position="51"/>
    </location>
</feature>
<evidence type="ECO:0000259" key="10">
    <source>
        <dbReference type="Pfam" id="PF23559"/>
    </source>
</evidence>
<dbReference type="Gene3D" id="3.40.50.300">
    <property type="entry name" value="P-loop containing nucleotide triphosphate hydrolases"/>
    <property type="match status" value="1"/>
</dbReference>
<name>A0A8T0MPE7_PANVG</name>
<feature type="domain" description="R13L1/DRL21-like LRR repeat region" evidence="11">
    <location>
        <begin position="713"/>
        <end position="842"/>
    </location>
</feature>
<dbReference type="Pfam" id="PF25019">
    <property type="entry name" value="LRR_R13L1-DRL21"/>
    <property type="match status" value="1"/>
</dbReference>
<dbReference type="InterPro" id="IPR027417">
    <property type="entry name" value="P-loop_NTPase"/>
</dbReference>
<keyword evidence="13" id="KW-1185">Reference proteome</keyword>
<reference evidence="12" key="1">
    <citation type="submission" date="2020-05" db="EMBL/GenBank/DDBJ databases">
        <title>WGS assembly of Panicum virgatum.</title>
        <authorList>
            <person name="Lovell J.T."/>
            <person name="Jenkins J."/>
            <person name="Shu S."/>
            <person name="Juenger T.E."/>
            <person name="Schmutz J."/>
        </authorList>
    </citation>
    <scope>NUCLEOTIDE SEQUENCE</scope>
    <source>
        <strain evidence="12">AP13</strain>
    </source>
</reference>
<proteinExistence type="inferred from homology"/>
<dbReference type="InterPro" id="IPR056789">
    <property type="entry name" value="LRR_R13L1-DRL21"/>
</dbReference>
<dbReference type="FunFam" id="1.10.10.10:FF:000322">
    <property type="entry name" value="Probable disease resistance protein At1g63360"/>
    <property type="match status" value="1"/>
</dbReference>
<dbReference type="GO" id="GO:0005524">
    <property type="term" value="F:ATP binding"/>
    <property type="evidence" value="ECO:0007669"/>
    <property type="project" value="UniProtKB-KW"/>
</dbReference>
<evidence type="ECO:0000313" key="12">
    <source>
        <dbReference type="EMBL" id="KAG2538905.1"/>
    </source>
</evidence>
<evidence type="ECO:0000256" key="3">
    <source>
        <dbReference type="ARBA" id="ARBA00022737"/>
    </source>
</evidence>